<feature type="compositionally biased region" description="Basic and acidic residues" evidence="1">
    <location>
        <begin position="238"/>
        <end position="248"/>
    </location>
</feature>
<feature type="compositionally biased region" description="Low complexity" evidence="1">
    <location>
        <begin position="193"/>
        <end position="215"/>
    </location>
</feature>
<dbReference type="InParanoid" id="A0A1E7EZ35"/>
<dbReference type="EMBL" id="KV784369">
    <property type="protein sequence ID" value="OEU11278.1"/>
    <property type="molecule type" value="Genomic_DNA"/>
</dbReference>
<accession>A0A1E7EZ35</accession>
<feature type="compositionally biased region" description="Basic residues" evidence="1">
    <location>
        <begin position="429"/>
        <end position="441"/>
    </location>
</feature>
<feature type="compositionally biased region" description="Basic and acidic residues" evidence="1">
    <location>
        <begin position="650"/>
        <end position="661"/>
    </location>
</feature>
<dbReference type="KEGG" id="fcy:FRACYDRAFT_246391"/>
<dbReference type="AlphaFoldDB" id="A0A1E7EZ35"/>
<feature type="region of interest" description="Disordered" evidence="1">
    <location>
        <begin position="190"/>
        <end position="215"/>
    </location>
</feature>
<evidence type="ECO:0000313" key="3">
    <source>
        <dbReference type="Proteomes" id="UP000095751"/>
    </source>
</evidence>
<feature type="compositionally biased region" description="Polar residues" evidence="1">
    <location>
        <begin position="446"/>
        <end position="463"/>
    </location>
</feature>
<reference evidence="2 3" key="1">
    <citation type="submission" date="2016-09" db="EMBL/GenBank/DDBJ databases">
        <title>Extensive genetic diversity and differential bi-allelic expression allows diatom success in the polar Southern Ocean.</title>
        <authorList>
            <consortium name="DOE Joint Genome Institute"/>
            <person name="Mock T."/>
            <person name="Otillar R.P."/>
            <person name="Strauss J."/>
            <person name="Dupont C."/>
            <person name="Frickenhaus S."/>
            <person name="Maumus F."/>
            <person name="Mcmullan M."/>
            <person name="Sanges R."/>
            <person name="Schmutz J."/>
            <person name="Toseland A."/>
            <person name="Valas R."/>
            <person name="Veluchamy A."/>
            <person name="Ward B.J."/>
            <person name="Allen A."/>
            <person name="Barry K."/>
            <person name="Falciatore A."/>
            <person name="Ferrante M."/>
            <person name="Fortunato A.E."/>
            <person name="Gloeckner G."/>
            <person name="Gruber A."/>
            <person name="Hipkin R."/>
            <person name="Janech M."/>
            <person name="Kroth P."/>
            <person name="Leese F."/>
            <person name="Lindquist E."/>
            <person name="Lyon B.R."/>
            <person name="Martin J."/>
            <person name="Mayer C."/>
            <person name="Parker M."/>
            <person name="Quesneville H."/>
            <person name="Raymond J."/>
            <person name="Uhlig C."/>
            <person name="Valentin K.U."/>
            <person name="Worden A.Z."/>
            <person name="Armbrust E.V."/>
            <person name="Bowler C."/>
            <person name="Green B."/>
            <person name="Moulton V."/>
            <person name="Van Oosterhout C."/>
            <person name="Grigoriev I."/>
        </authorList>
    </citation>
    <scope>NUCLEOTIDE SEQUENCE [LARGE SCALE GENOMIC DNA]</scope>
    <source>
        <strain evidence="2 3">CCMP1102</strain>
    </source>
</reference>
<feature type="region of interest" description="Disordered" evidence="1">
    <location>
        <begin position="230"/>
        <end position="325"/>
    </location>
</feature>
<feature type="compositionally biased region" description="Gly residues" evidence="1">
    <location>
        <begin position="605"/>
        <end position="615"/>
    </location>
</feature>
<organism evidence="2 3">
    <name type="scientific">Fragilariopsis cylindrus CCMP1102</name>
    <dbReference type="NCBI Taxonomy" id="635003"/>
    <lineage>
        <taxon>Eukaryota</taxon>
        <taxon>Sar</taxon>
        <taxon>Stramenopiles</taxon>
        <taxon>Ochrophyta</taxon>
        <taxon>Bacillariophyta</taxon>
        <taxon>Bacillariophyceae</taxon>
        <taxon>Bacillariophycidae</taxon>
        <taxon>Bacillariales</taxon>
        <taxon>Bacillariaceae</taxon>
        <taxon>Fragilariopsis</taxon>
    </lineage>
</organism>
<feature type="region of interest" description="Disordered" evidence="1">
    <location>
        <begin position="391"/>
        <end position="472"/>
    </location>
</feature>
<gene>
    <name evidence="2" type="ORF">FRACYDRAFT_246391</name>
</gene>
<feature type="region of interest" description="Disordered" evidence="1">
    <location>
        <begin position="1"/>
        <end position="28"/>
    </location>
</feature>
<feature type="compositionally biased region" description="Low complexity" evidence="1">
    <location>
        <begin position="392"/>
        <end position="406"/>
    </location>
</feature>
<sequence length="691" mass="75517">MDSGYIEYVNDNEVDDNEDNAEDNEDESEFNKFEYYDCSTRNQDEQHILIRGYKLIDNICCSIGSGAIVVPVEEEEKEEEKGNEEAHSVVVAVTEVTSIESELNEVLLVPPPTLVELTTVDEIATPLVEDADIAVAAVAVALNDAGGNDNNGAWFQQFSAGYEDLCCCVGSTTSSTPSVTSRATSITKNTSKNYVNNTDNVNNDGNGNINNNNNINNNHEGLILYTEEETPTTMTQPHSKELDDKEKEEQEQEQEDNEGSKLILDDPRYNCNTTVPVSSESSASSSCGAQMKKSFRSTKTPLNSSKTKNSNMNSRNDDDNDDHGDYIEQQTVCTNRDTVVTNATNKSTKSIMTTTTNKKSSSTATRVKKLKEHLRDMVKVRALAFPLKKTFSSSSSFGNKSNNNNSTHVPSALAPAPELLSPTEGFAFKPKKSNKQMKKKDKNAVLLSTSSTKKMTNRASSKSFGRRKTSNAAVNKRRPVLLSVTIEEEGHTTENIIVAPLFTKAAGANENENENENDDDEESKDILSAIPKLIVPKERKNKHSGVTDDKTSVSVLSGITESNKSIHTILRKEVNNDDDQRDDADTSLFSEKSSSKISNPYPVGGSSGLGSGSGLGNSTFDSGVDDDASSQSYSLGSSNNDDESIGQTEYRNKSRDYYGHHSIPDADYLKDIYTVKPMHSGKQVKAGQLTL</sequence>
<feature type="region of interest" description="Disordered" evidence="1">
    <location>
        <begin position="530"/>
        <end position="550"/>
    </location>
</feature>
<feature type="compositionally biased region" description="Low complexity" evidence="1">
    <location>
        <begin position="629"/>
        <end position="638"/>
    </location>
</feature>
<dbReference type="Proteomes" id="UP000095751">
    <property type="component" value="Unassembled WGS sequence"/>
</dbReference>
<feature type="compositionally biased region" description="Low complexity" evidence="1">
    <location>
        <begin position="587"/>
        <end position="598"/>
    </location>
</feature>
<feature type="region of interest" description="Disordered" evidence="1">
    <location>
        <begin position="570"/>
        <end position="661"/>
    </location>
</feature>
<evidence type="ECO:0000313" key="2">
    <source>
        <dbReference type="EMBL" id="OEU11278.1"/>
    </source>
</evidence>
<proteinExistence type="predicted"/>
<feature type="compositionally biased region" description="Acidic residues" evidence="1">
    <location>
        <begin position="10"/>
        <end position="28"/>
    </location>
</feature>
<evidence type="ECO:0000256" key="1">
    <source>
        <dbReference type="SAM" id="MobiDB-lite"/>
    </source>
</evidence>
<feature type="compositionally biased region" description="Low complexity" evidence="1">
    <location>
        <begin position="303"/>
        <end position="314"/>
    </location>
</feature>
<name>A0A1E7EZ35_9STRA</name>
<keyword evidence="3" id="KW-1185">Reference proteome</keyword>
<protein>
    <submittedName>
        <fullName evidence="2">Uncharacterized protein</fullName>
    </submittedName>
</protein>